<dbReference type="GO" id="GO:0050660">
    <property type="term" value="F:flavin adenine dinucleotide binding"/>
    <property type="evidence" value="ECO:0007669"/>
    <property type="project" value="InterPro"/>
</dbReference>
<accession>A0A839E5P1</accession>
<dbReference type="InterPro" id="IPR037069">
    <property type="entry name" value="AcylCoA_DH/ox_N_sf"/>
</dbReference>
<keyword evidence="1" id="KW-0560">Oxidoreductase</keyword>
<dbReference type="Gene3D" id="2.40.110.10">
    <property type="entry name" value="Butyryl-CoA Dehydrogenase, subunit A, domain 2"/>
    <property type="match status" value="1"/>
</dbReference>
<sequence length="397" mass="42464">MTNVQARVRYSRAELVERVHSVGPTLAAGVARGDRERRLPEDTVHAINESQVDRLWTARSYGGLETDVRTLSEVTKVLSHYCPSTSWVVNNINGSNLLSGRFPERTRDEVFADNPGAKLASVFVTAGEARRTDGGYLLTGTWPYASGILHDDWAILAAKEVAADGSTTRPMSVLVPTGDLVIEDSWFTVGMRATGSHTVVATEVFVPGNRVIPLWEQLGRQHCGDITLPPLFRSPAVASMAVICASVVVGIGQAALALVVDRAPGRGVAPTVYTSRPDSGTFVSELGRTALTIDAAELHVNRAADVIDQAAVAAEPLPESELRRIRGDVGQAAKLVTSALDELMYANGAGSFAESSPLQQFWRDANTAARHAMLNVHVGHELYGGGFFGLDSIVPSL</sequence>
<name>A0A839E5P1_9PSEU</name>
<evidence type="ECO:0000259" key="2">
    <source>
        <dbReference type="Pfam" id="PF08028"/>
    </source>
</evidence>
<dbReference type="GO" id="GO:0003995">
    <property type="term" value="F:acyl-CoA dehydrogenase activity"/>
    <property type="evidence" value="ECO:0007669"/>
    <property type="project" value="TreeGrafter"/>
</dbReference>
<dbReference type="AlphaFoldDB" id="A0A839E5P1"/>
<dbReference type="GO" id="GO:0005737">
    <property type="term" value="C:cytoplasm"/>
    <property type="evidence" value="ECO:0007669"/>
    <property type="project" value="TreeGrafter"/>
</dbReference>
<dbReference type="SUPFAM" id="SSF56645">
    <property type="entry name" value="Acyl-CoA dehydrogenase NM domain-like"/>
    <property type="match status" value="1"/>
</dbReference>
<organism evidence="3 4">
    <name type="scientific">Halosaccharopolyspora lacisalsi</name>
    <dbReference type="NCBI Taxonomy" id="1000566"/>
    <lineage>
        <taxon>Bacteria</taxon>
        <taxon>Bacillati</taxon>
        <taxon>Actinomycetota</taxon>
        <taxon>Actinomycetes</taxon>
        <taxon>Pseudonocardiales</taxon>
        <taxon>Pseudonocardiaceae</taxon>
        <taxon>Halosaccharopolyspora</taxon>
    </lineage>
</organism>
<feature type="domain" description="Acyl-CoA dehydrogenase C-terminal" evidence="2">
    <location>
        <begin position="243"/>
        <end position="375"/>
    </location>
</feature>
<dbReference type="RefSeq" id="WP_182545467.1">
    <property type="nucleotide sequence ID" value="NZ_JACGWZ010000005.1"/>
</dbReference>
<dbReference type="PANTHER" id="PTHR48083:SF19">
    <property type="entry name" value="FLAVIN-DEPENDENT MONOOXYGENASE, OXYGENASE SUBUNIT HSAA"/>
    <property type="match status" value="1"/>
</dbReference>
<dbReference type="GO" id="GO:0033539">
    <property type="term" value="P:fatty acid beta-oxidation using acyl-CoA dehydrogenase"/>
    <property type="evidence" value="ECO:0007669"/>
    <property type="project" value="TreeGrafter"/>
</dbReference>
<reference evidence="3 4" key="1">
    <citation type="submission" date="2020-07" db="EMBL/GenBank/DDBJ databases">
        <title>Sequencing the genomes of 1000 actinobacteria strains.</title>
        <authorList>
            <person name="Klenk H.-P."/>
        </authorList>
    </citation>
    <scope>NUCLEOTIDE SEQUENCE [LARGE SCALE GENOMIC DNA]</scope>
    <source>
        <strain evidence="3 4">DSM 45975</strain>
    </source>
</reference>
<dbReference type="Gene3D" id="1.10.540.10">
    <property type="entry name" value="Acyl-CoA dehydrogenase/oxidase, N-terminal domain"/>
    <property type="match status" value="1"/>
</dbReference>
<dbReference type="InterPro" id="IPR036250">
    <property type="entry name" value="AcylCo_DH-like_C"/>
</dbReference>
<dbReference type="InterPro" id="IPR009100">
    <property type="entry name" value="AcylCoA_DH/oxidase_NM_dom_sf"/>
</dbReference>
<dbReference type="InterPro" id="IPR050741">
    <property type="entry name" value="Acyl-CoA_dehydrogenase"/>
</dbReference>
<dbReference type="EMBL" id="JACGWZ010000005">
    <property type="protein sequence ID" value="MBA8826208.1"/>
    <property type="molecule type" value="Genomic_DNA"/>
</dbReference>
<dbReference type="PANTHER" id="PTHR48083">
    <property type="entry name" value="MEDIUM-CHAIN SPECIFIC ACYL-COA DEHYDROGENASE, MITOCHONDRIAL-RELATED"/>
    <property type="match status" value="1"/>
</dbReference>
<evidence type="ECO:0000313" key="4">
    <source>
        <dbReference type="Proteomes" id="UP000569329"/>
    </source>
</evidence>
<dbReference type="GO" id="GO:0016712">
    <property type="term" value="F:oxidoreductase activity, acting on paired donors, with incorporation or reduction of molecular oxygen, reduced flavin or flavoprotein as one donor, and incorporation of one atom of oxygen"/>
    <property type="evidence" value="ECO:0007669"/>
    <property type="project" value="TreeGrafter"/>
</dbReference>
<dbReference type="PIRSF" id="PIRSF016578">
    <property type="entry name" value="HsaA"/>
    <property type="match status" value="1"/>
</dbReference>
<proteinExistence type="predicted"/>
<keyword evidence="4" id="KW-1185">Reference proteome</keyword>
<dbReference type="InterPro" id="IPR013107">
    <property type="entry name" value="Acyl-CoA_DH_C"/>
</dbReference>
<evidence type="ECO:0000313" key="3">
    <source>
        <dbReference type="EMBL" id="MBA8826208.1"/>
    </source>
</evidence>
<gene>
    <name evidence="3" type="ORF">FHX42_003584</name>
</gene>
<comment type="caution">
    <text evidence="3">The sequence shown here is derived from an EMBL/GenBank/DDBJ whole genome shotgun (WGS) entry which is preliminary data.</text>
</comment>
<dbReference type="Pfam" id="PF08028">
    <property type="entry name" value="Acyl-CoA_dh_2"/>
    <property type="match status" value="1"/>
</dbReference>
<dbReference type="Proteomes" id="UP000569329">
    <property type="component" value="Unassembled WGS sequence"/>
</dbReference>
<dbReference type="InterPro" id="IPR046373">
    <property type="entry name" value="Acyl-CoA_Oxase/DH_mid-dom_sf"/>
</dbReference>
<evidence type="ECO:0000256" key="1">
    <source>
        <dbReference type="ARBA" id="ARBA00023002"/>
    </source>
</evidence>
<dbReference type="Gene3D" id="1.20.140.10">
    <property type="entry name" value="Butyryl-CoA Dehydrogenase, subunit A, domain 3"/>
    <property type="match status" value="1"/>
</dbReference>
<dbReference type="SUPFAM" id="SSF47203">
    <property type="entry name" value="Acyl-CoA dehydrogenase C-terminal domain-like"/>
    <property type="match status" value="1"/>
</dbReference>
<protein>
    <submittedName>
        <fullName evidence="3">Alkylation response protein AidB-like acyl-CoA dehydrogenase</fullName>
    </submittedName>
</protein>